<gene>
    <name evidence="1" type="ORF">LCGC14_0700820</name>
</gene>
<protein>
    <submittedName>
        <fullName evidence="1">Uncharacterized protein</fullName>
    </submittedName>
</protein>
<evidence type="ECO:0000313" key="1">
    <source>
        <dbReference type="EMBL" id="KKN43682.1"/>
    </source>
</evidence>
<proteinExistence type="predicted"/>
<organism evidence="1">
    <name type="scientific">marine sediment metagenome</name>
    <dbReference type="NCBI Taxonomy" id="412755"/>
    <lineage>
        <taxon>unclassified sequences</taxon>
        <taxon>metagenomes</taxon>
        <taxon>ecological metagenomes</taxon>
    </lineage>
</organism>
<comment type="caution">
    <text evidence="1">The sequence shown here is derived from an EMBL/GenBank/DDBJ whole genome shotgun (WGS) entry which is preliminary data.</text>
</comment>
<dbReference type="AlphaFoldDB" id="A0A0F9R394"/>
<reference evidence="1" key="1">
    <citation type="journal article" date="2015" name="Nature">
        <title>Complex archaea that bridge the gap between prokaryotes and eukaryotes.</title>
        <authorList>
            <person name="Spang A."/>
            <person name="Saw J.H."/>
            <person name="Jorgensen S.L."/>
            <person name="Zaremba-Niedzwiedzka K."/>
            <person name="Martijn J."/>
            <person name="Lind A.E."/>
            <person name="van Eijk R."/>
            <person name="Schleper C."/>
            <person name="Guy L."/>
            <person name="Ettema T.J."/>
        </authorList>
    </citation>
    <scope>NUCLEOTIDE SEQUENCE</scope>
</reference>
<sequence>MDPRQQLRTYLDILSEQGFAMPTEQEYYEYVKNFQAGNRVIDYAVRNLAVLDDEQTRITDDYERAKGQDQLDEWANSWKPQLGDREIGIIQNALETAGASYQWVDIVRKVLKPHISNADLYQAHDAYWAEIFFAAGENKPYEEFVADEEEMGL</sequence>
<dbReference type="EMBL" id="LAZR01001496">
    <property type="protein sequence ID" value="KKN43682.1"/>
    <property type="molecule type" value="Genomic_DNA"/>
</dbReference>
<name>A0A0F9R394_9ZZZZ</name>
<accession>A0A0F9R394</accession>